<protein>
    <recommendedName>
        <fullName evidence="3">RRM domain-containing protein</fullName>
    </recommendedName>
</protein>
<evidence type="ECO:0000259" key="3">
    <source>
        <dbReference type="PROSITE" id="PS50102"/>
    </source>
</evidence>
<name>A0ABQ8ICS9_9ROSI</name>
<keyword evidence="1 2" id="KW-0694">RNA-binding</keyword>
<dbReference type="SMART" id="SM00360">
    <property type="entry name" value="RRM"/>
    <property type="match status" value="1"/>
</dbReference>
<keyword evidence="5" id="KW-1185">Reference proteome</keyword>
<comment type="caution">
    <text evidence="4">The sequence shown here is derived from an EMBL/GenBank/DDBJ whole genome shotgun (WGS) entry which is preliminary data.</text>
</comment>
<gene>
    <name evidence="4" type="ORF">JRO89_XS03G0292400</name>
</gene>
<dbReference type="InterPro" id="IPR000504">
    <property type="entry name" value="RRM_dom"/>
</dbReference>
<dbReference type="CDD" id="cd21618">
    <property type="entry name" value="RRM_AtNSRA_like"/>
    <property type="match status" value="1"/>
</dbReference>
<dbReference type="PANTHER" id="PTHR10501">
    <property type="entry name" value="U1 SMALL NUCLEAR RIBONUCLEOPROTEIN A/U2 SMALL NUCLEAR RIBONUCLEOPROTEIN B"/>
    <property type="match status" value="1"/>
</dbReference>
<evidence type="ECO:0000256" key="1">
    <source>
        <dbReference type="ARBA" id="ARBA00022884"/>
    </source>
</evidence>
<dbReference type="Gene3D" id="3.30.70.330">
    <property type="match status" value="1"/>
</dbReference>
<sequence>MADHYYRYDASTDRASVGRPSFPGYFTSEETMLPFRQPLGTTHLQNASSDFPQREINPVQPGGYGLDDAAGIRAHPELGNAEVVGGTSVKGYSPSLPDPNLIGRRQDVALGISQAMPVKINEIPSSVRNVDGSSVIKGESNILFVDGLPTDCTRREVGHLFRPFIGYRDIKVVHREPRRSGDRAMVLCFVVFVDSKCALTAMEALQGYKFDDRKPDSPALRIQFAQFPFRLPSDGDEHENGIPH</sequence>
<dbReference type="Pfam" id="PF00076">
    <property type="entry name" value="RRM_1"/>
    <property type="match status" value="1"/>
</dbReference>
<organism evidence="4 5">
    <name type="scientific">Xanthoceras sorbifolium</name>
    <dbReference type="NCBI Taxonomy" id="99658"/>
    <lineage>
        <taxon>Eukaryota</taxon>
        <taxon>Viridiplantae</taxon>
        <taxon>Streptophyta</taxon>
        <taxon>Embryophyta</taxon>
        <taxon>Tracheophyta</taxon>
        <taxon>Spermatophyta</taxon>
        <taxon>Magnoliopsida</taxon>
        <taxon>eudicotyledons</taxon>
        <taxon>Gunneridae</taxon>
        <taxon>Pentapetalae</taxon>
        <taxon>rosids</taxon>
        <taxon>malvids</taxon>
        <taxon>Sapindales</taxon>
        <taxon>Sapindaceae</taxon>
        <taxon>Xanthoceroideae</taxon>
        <taxon>Xanthoceras</taxon>
    </lineage>
</organism>
<proteinExistence type="predicted"/>
<dbReference type="EMBL" id="JAFEMO010000003">
    <property type="protein sequence ID" value="KAH7574405.1"/>
    <property type="molecule type" value="Genomic_DNA"/>
</dbReference>
<dbReference type="InterPro" id="IPR035979">
    <property type="entry name" value="RBD_domain_sf"/>
</dbReference>
<evidence type="ECO:0000313" key="5">
    <source>
        <dbReference type="Proteomes" id="UP000827721"/>
    </source>
</evidence>
<evidence type="ECO:0000256" key="2">
    <source>
        <dbReference type="PROSITE-ProRule" id="PRU00176"/>
    </source>
</evidence>
<dbReference type="InterPro" id="IPR012677">
    <property type="entry name" value="Nucleotide-bd_a/b_plait_sf"/>
</dbReference>
<feature type="domain" description="RRM" evidence="3">
    <location>
        <begin position="141"/>
        <end position="227"/>
    </location>
</feature>
<reference evidence="4 5" key="1">
    <citation type="submission" date="2021-02" db="EMBL/GenBank/DDBJ databases">
        <title>Plant Genome Project.</title>
        <authorList>
            <person name="Zhang R.-G."/>
        </authorList>
    </citation>
    <scope>NUCLEOTIDE SEQUENCE [LARGE SCALE GENOMIC DNA]</scope>
    <source>
        <tissue evidence="4">Leaves</tissue>
    </source>
</reference>
<accession>A0ABQ8ICS9</accession>
<dbReference type="PROSITE" id="PS50102">
    <property type="entry name" value="RRM"/>
    <property type="match status" value="1"/>
</dbReference>
<dbReference type="Proteomes" id="UP000827721">
    <property type="component" value="Unassembled WGS sequence"/>
</dbReference>
<dbReference type="SUPFAM" id="SSF54928">
    <property type="entry name" value="RNA-binding domain, RBD"/>
    <property type="match status" value="1"/>
</dbReference>
<evidence type="ECO:0000313" key="4">
    <source>
        <dbReference type="EMBL" id="KAH7574405.1"/>
    </source>
</evidence>